<gene>
    <name evidence="14" type="ORF">SNE40_021226</name>
</gene>
<feature type="domain" description="EGF-like" evidence="13">
    <location>
        <begin position="186"/>
        <end position="222"/>
    </location>
</feature>
<dbReference type="GO" id="GO:0005576">
    <property type="term" value="C:extracellular region"/>
    <property type="evidence" value="ECO:0007669"/>
    <property type="project" value="UniProtKB-SubCell"/>
</dbReference>
<dbReference type="PANTHER" id="PTHR24049">
    <property type="entry name" value="CRUMBS FAMILY MEMBER"/>
    <property type="match status" value="1"/>
</dbReference>
<dbReference type="FunFam" id="2.10.25.10:FF:000230">
    <property type="entry name" value="Delta-like protein"/>
    <property type="match status" value="1"/>
</dbReference>
<evidence type="ECO:0000256" key="8">
    <source>
        <dbReference type="ARBA" id="ARBA00022837"/>
    </source>
</evidence>
<dbReference type="InterPro" id="IPR013032">
    <property type="entry name" value="EGF-like_CS"/>
</dbReference>
<dbReference type="SMART" id="SM00179">
    <property type="entry name" value="EGF_CA"/>
    <property type="match status" value="5"/>
</dbReference>
<dbReference type="FunFam" id="2.10.25.10:FF:000472">
    <property type="entry name" value="Uncharacterized protein, isoform A"/>
    <property type="match status" value="1"/>
</dbReference>
<keyword evidence="3" id="KW-0963">Cytoplasm</keyword>
<comment type="caution">
    <text evidence="14">The sequence shown here is derived from an EMBL/GenBank/DDBJ whole genome shotgun (WGS) entry which is preliminary data.</text>
</comment>
<dbReference type="SUPFAM" id="SSF57196">
    <property type="entry name" value="EGF/Laminin"/>
    <property type="match status" value="2"/>
</dbReference>
<reference evidence="14 15" key="1">
    <citation type="submission" date="2024-01" db="EMBL/GenBank/DDBJ databases">
        <title>The genome of the rayed Mediterranean limpet Patella caerulea (Linnaeus, 1758).</title>
        <authorList>
            <person name="Anh-Thu Weber A."/>
            <person name="Halstead-Nussloch G."/>
        </authorList>
    </citation>
    <scope>NUCLEOTIDE SEQUENCE [LARGE SCALE GENOMIC DNA]</scope>
    <source>
        <strain evidence="14">AATW-2023a</strain>
        <tissue evidence="14">Whole specimen</tissue>
    </source>
</reference>
<dbReference type="InterPro" id="IPR001881">
    <property type="entry name" value="EGF-like_Ca-bd_dom"/>
</dbReference>
<dbReference type="Gene3D" id="2.10.25.10">
    <property type="entry name" value="Laminin"/>
    <property type="match status" value="5"/>
</dbReference>
<keyword evidence="15" id="KW-1185">Reference proteome</keyword>
<evidence type="ECO:0000256" key="1">
    <source>
        <dbReference type="ARBA" id="ARBA00004496"/>
    </source>
</evidence>
<dbReference type="Pfam" id="PF00008">
    <property type="entry name" value="EGF"/>
    <property type="match status" value="3"/>
</dbReference>
<feature type="disulfide bond" evidence="11">
    <location>
        <begin position="99"/>
        <end position="108"/>
    </location>
</feature>
<feature type="disulfide bond" evidence="11">
    <location>
        <begin position="78"/>
        <end position="88"/>
    </location>
</feature>
<feature type="transmembrane region" description="Helical" evidence="12">
    <location>
        <begin position="251"/>
        <end position="274"/>
    </location>
</feature>
<evidence type="ECO:0000313" key="15">
    <source>
        <dbReference type="Proteomes" id="UP001347796"/>
    </source>
</evidence>
<feature type="domain" description="EGF-like" evidence="13">
    <location>
        <begin position="149"/>
        <end position="184"/>
    </location>
</feature>
<keyword evidence="4" id="KW-0964">Secreted</keyword>
<feature type="disulfide bond" evidence="11">
    <location>
        <begin position="62"/>
        <end position="71"/>
    </location>
</feature>
<dbReference type="GO" id="GO:0045197">
    <property type="term" value="P:establishment or maintenance of epithelial cell apical/basal polarity"/>
    <property type="evidence" value="ECO:0007669"/>
    <property type="project" value="TreeGrafter"/>
</dbReference>
<evidence type="ECO:0000256" key="12">
    <source>
        <dbReference type="SAM" id="Phobius"/>
    </source>
</evidence>
<comment type="subcellular location">
    <subcellularLocation>
        <location evidence="1">Cytoplasm</location>
    </subcellularLocation>
    <subcellularLocation>
        <location evidence="2">Secreted</location>
    </subcellularLocation>
</comment>
<dbReference type="GO" id="GO:0005737">
    <property type="term" value="C:cytoplasm"/>
    <property type="evidence" value="ECO:0007669"/>
    <property type="project" value="UniProtKB-SubCell"/>
</dbReference>
<dbReference type="FunFam" id="2.10.25.10:FF:000425">
    <property type="entry name" value="Eyes shut homolog"/>
    <property type="match status" value="1"/>
</dbReference>
<dbReference type="PROSITE" id="PS01187">
    <property type="entry name" value="EGF_CA"/>
    <property type="match status" value="2"/>
</dbReference>
<dbReference type="PROSITE" id="PS50026">
    <property type="entry name" value="EGF_3"/>
    <property type="match status" value="5"/>
</dbReference>
<evidence type="ECO:0000256" key="6">
    <source>
        <dbReference type="ARBA" id="ARBA00022729"/>
    </source>
</evidence>
<dbReference type="CDD" id="cd00054">
    <property type="entry name" value="EGF_CA"/>
    <property type="match status" value="4"/>
</dbReference>
<dbReference type="InterPro" id="IPR051022">
    <property type="entry name" value="Notch_Cell-Fate_Det"/>
</dbReference>
<comment type="caution">
    <text evidence="11">Lacks conserved residue(s) required for the propagation of feature annotation.</text>
</comment>
<dbReference type="PROSITE" id="PS00022">
    <property type="entry name" value="EGF_1"/>
    <property type="match status" value="5"/>
</dbReference>
<feature type="disulfide bond" evidence="11">
    <location>
        <begin position="174"/>
        <end position="183"/>
    </location>
</feature>
<evidence type="ECO:0000256" key="5">
    <source>
        <dbReference type="ARBA" id="ARBA00022536"/>
    </source>
</evidence>
<feature type="disulfide bond" evidence="11">
    <location>
        <begin position="137"/>
        <end position="146"/>
    </location>
</feature>
<evidence type="ECO:0000256" key="9">
    <source>
        <dbReference type="ARBA" id="ARBA00023157"/>
    </source>
</evidence>
<dbReference type="SUPFAM" id="SSF57184">
    <property type="entry name" value="Growth factor receptor domain"/>
    <property type="match status" value="1"/>
</dbReference>
<dbReference type="Pfam" id="PF12661">
    <property type="entry name" value="hEGF"/>
    <property type="match status" value="1"/>
</dbReference>
<feature type="domain" description="EGF-like" evidence="13">
    <location>
        <begin position="74"/>
        <end position="109"/>
    </location>
</feature>
<evidence type="ECO:0000256" key="10">
    <source>
        <dbReference type="ARBA" id="ARBA00023180"/>
    </source>
</evidence>
<dbReference type="InterPro" id="IPR009030">
    <property type="entry name" value="Growth_fac_rcpt_cys_sf"/>
</dbReference>
<evidence type="ECO:0000259" key="13">
    <source>
        <dbReference type="PROSITE" id="PS50026"/>
    </source>
</evidence>
<evidence type="ECO:0000256" key="3">
    <source>
        <dbReference type="ARBA" id="ARBA00022490"/>
    </source>
</evidence>
<keyword evidence="12" id="KW-0812">Transmembrane</keyword>
<keyword evidence="12" id="KW-0472">Membrane</keyword>
<dbReference type="FunFam" id="2.10.25.10:FF:000434">
    <property type="entry name" value="Predicted protein"/>
    <property type="match status" value="1"/>
</dbReference>
<dbReference type="PRINTS" id="PR00010">
    <property type="entry name" value="EGFBLOOD"/>
</dbReference>
<dbReference type="GO" id="GO:0005509">
    <property type="term" value="F:calcium ion binding"/>
    <property type="evidence" value="ECO:0007669"/>
    <property type="project" value="InterPro"/>
</dbReference>
<accession>A0AAN8G7N9</accession>
<evidence type="ECO:0000256" key="7">
    <source>
        <dbReference type="ARBA" id="ARBA00022737"/>
    </source>
</evidence>
<sequence length="343" mass="38384">MKQFCFSRNHTGIVRFYTIIIILLLGYHGAVCSERVDNLCVLDLCMNNGSCVGNKTHFQCLCPPGFTGSHCEVNINECQPKPCIHGVCVDFIDKYQCFCLPGYYGRTCNMEYDLCKTSPCKNEGRCIKQVDSYRCHCHPGHTGPNCTKNVDLCTPNPCYNKSRCSSSHNVTCHCSPGYTGTRCEINLNECESNPCLNGGTCKDRVEGYACLCHELHAGPNCEYTIDMFAPFLQGKTTDVSGNVRSYHVENLYIVAGTLSGAILIVIIVLTTCYCRMHETYKNCSLKRMKYSRQKDEPRETSVDVSSVATPRLSIDAIWEATSLNYDINQLNSPLRQSLKPKNI</sequence>
<keyword evidence="5 11" id="KW-0245">EGF-like domain</keyword>
<dbReference type="PROSITE" id="PS01186">
    <property type="entry name" value="EGF_2"/>
    <property type="match status" value="3"/>
</dbReference>
<dbReference type="InterPro" id="IPR000742">
    <property type="entry name" value="EGF"/>
</dbReference>
<evidence type="ECO:0000256" key="11">
    <source>
        <dbReference type="PROSITE-ProRule" id="PRU00076"/>
    </source>
</evidence>
<keyword evidence="8" id="KW-0106">Calcium</keyword>
<protein>
    <recommendedName>
        <fullName evidence="13">EGF-like domain-containing protein</fullName>
    </recommendedName>
</protein>
<keyword evidence="6" id="KW-0732">Signal</keyword>
<dbReference type="GO" id="GO:0000902">
    <property type="term" value="P:cell morphogenesis"/>
    <property type="evidence" value="ECO:0007669"/>
    <property type="project" value="UniProtKB-ARBA"/>
</dbReference>
<dbReference type="SMART" id="SM00181">
    <property type="entry name" value="EGF"/>
    <property type="match status" value="5"/>
</dbReference>
<evidence type="ECO:0000256" key="4">
    <source>
        <dbReference type="ARBA" id="ARBA00022525"/>
    </source>
</evidence>
<dbReference type="AlphaFoldDB" id="A0AAN8G7N9"/>
<name>A0AAN8G7N9_PATCE</name>
<organism evidence="14 15">
    <name type="scientific">Patella caerulea</name>
    <name type="common">Rayed Mediterranean limpet</name>
    <dbReference type="NCBI Taxonomy" id="87958"/>
    <lineage>
        <taxon>Eukaryota</taxon>
        <taxon>Metazoa</taxon>
        <taxon>Spiralia</taxon>
        <taxon>Lophotrochozoa</taxon>
        <taxon>Mollusca</taxon>
        <taxon>Gastropoda</taxon>
        <taxon>Patellogastropoda</taxon>
        <taxon>Patelloidea</taxon>
        <taxon>Patellidae</taxon>
        <taxon>Patella</taxon>
    </lineage>
</organism>
<keyword evidence="10" id="KW-0325">Glycoprotein</keyword>
<feature type="disulfide bond" evidence="11">
    <location>
        <begin position="212"/>
        <end position="221"/>
    </location>
</feature>
<feature type="domain" description="EGF-like" evidence="13">
    <location>
        <begin position="36"/>
        <end position="72"/>
    </location>
</feature>
<dbReference type="Proteomes" id="UP001347796">
    <property type="component" value="Unassembled WGS sequence"/>
</dbReference>
<dbReference type="GO" id="GO:0005886">
    <property type="term" value="C:plasma membrane"/>
    <property type="evidence" value="ECO:0007669"/>
    <property type="project" value="UniProtKB-ARBA"/>
</dbReference>
<keyword evidence="7" id="KW-0677">Repeat</keyword>
<evidence type="ECO:0000256" key="2">
    <source>
        <dbReference type="ARBA" id="ARBA00004613"/>
    </source>
</evidence>
<dbReference type="InterPro" id="IPR018097">
    <property type="entry name" value="EGF_Ca-bd_CS"/>
</dbReference>
<evidence type="ECO:0000313" key="14">
    <source>
        <dbReference type="EMBL" id="KAK6167128.1"/>
    </source>
</evidence>
<proteinExistence type="predicted"/>
<dbReference type="GO" id="GO:0007157">
    <property type="term" value="P:heterophilic cell-cell adhesion via plasma membrane cell adhesion molecules"/>
    <property type="evidence" value="ECO:0007669"/>
    <property type="project" value="TreeGrafter"/>
</dbReference>
<dbReference type="PANTHER" id="PTHR24049:SF22">
    <property type="entry name" value="DROSOPHILA CRUMBS HOMOLOG"/>
    <property type="match status" value="1"/>
</dbReference>
<dbReference type="GO" id="GO:0042063">
    <property type="term" value="P:gliogenesis"/>
    <property type="evidence" value="ECO:0007669"/>
    <property type="project" value="UniProtKB-ARBA"/>
</dbReference>
<keyword evidence="12" id="KW-1133">Transmembrane helix</keyword>
<keyword evidence="9 11" id="KW-1015">Disulfide bond</keyword>
<dbReference type="PROSITE" id="PS00010">
    <property type="entry name" value="ASX_HYDROXYL"/>
    <property type="match status" value="2"/>
</dbReference>
<dbReference type="GO" id="GO:0032991">
    <property type="term" value="C:protein-containing complex"/>
    <property type="evidence" value="ECO:0007669"/>
    <property type="project" value="TreeGrafter"/>
</dbReference>
<dbReference type="EMBL" id="JAZGQO010000018">
    <property type="protein sequence ID" value="KAK6167128.1"/>
    <property type="molecule type" value="Genomic_DNA"/>
</dbReference>
<dbReference type="InterPro" id="IPR000152">
    <property type="entry name" value="EGF-type_Asp/Asn_hydroxyl_site"/>
</dbReference>
<dbReference type="GO" id="GO:0048666">
    <property type="term" value="P:neuron development"/>
    <property type="evidence" value="ECO:0007669"/>
    <property type="project" value="UniProtKB-ARBA"/>
</dbReference>
<feature type="domain" description="EGF-like" evidence="13">
    <location>
        <begin position="111"/>
        <end position="147"/>
    </location>
</feature>
<feature type="transmembrane region" description="Helical" evidence="12">
    <location>
        <begin position="12"/>
        <end position="30"/>
    </location>
</feature>